<dbReference type="SUPFAM" id="SSF48208">
    <property type="entry name" value="Six-hairpin glycosidases"/>
    <property type="match status" value="1"/>
</dbReference>
<protein>
    <submittedName>
        <fullName evidence="3">Mannose or cellobiose epimerase, N-acyl-D-glucosamine 2-epimerase family</fullName>
    </submittedName>
</protein>
<dbReference type="Pfam" id="PF07221">
    <property type="entry name" value="GlcNAc_2-epim"/>
    <property type="match status" value="1"/>
</dbReference>
<dbReference type="STRING" id="95161.SAMN05660874_05351"/>
<dbReference type="GO" id="GO:0016853">
    <property type="term" value="F:isomerase activity"/>
    <property type="evidence" value="ECO:0007669"/>
    <property type="project" value="UniProtKB-KW"/>
</dbReference>
<gene>
    <name evidence="3" type="ORF">SAMN05660874_05351</name>
</gene>
<dbReference type="Proteomes" id="UP000198852">
    <property type="component" value="Unassembled WGS sequence"/>
</dbReference>
<proteinExistence type="inferred from homology"/>
<keyword evidence="4" id="KW-1185">Reference proteome</keyword>
<accession>A0A1I6UXN0</accession>
<evidence type="ECO:0000313" key="3">
    <source>
        <dbReference type="EMBL" id="SFT06170.1"/>
    </source>
</evidence>
<dbReference type="Gene3D" id="1.50.10.10">
    <property type="match status" value="1"/>
</dbReference>
<comment type="similarity">
    <text evidence="1">Belongs to the N-acylglucosamine 2-epimerase family.</text>
</comment>
<sequence>MSPHDPPTAEWLRTHRAELRRFALNAVHPEGGFAWLDAEGSPLLDRDVELWITCRMTHVFALGVLEGDDSCAAALDHGVAALRGRLRDERFGGWFAGVNWQGLTVTDKEAYGHAFVVLAATSAVAAGHPDGERLLADALAVHDEHFWRPDDGLVVDNWNRDWTSLDPYRGVNANMHTVEALLACGDVTGDRARIERAAGIVERVVRGFAAGNDYRLPEHFSTEWEPLLDYNRDKPADKFRPYGVTIGHLLEWSRLALNVRTALGENAPEWLLDDARALFDLAVREGWDVDGAEGFVYTTDFSGKPVVRDRLHWVVTEAIAAAWALHTATGDAVYQRWYGEWWAHAQRHFLDGTGSWHHELDATNQPASTVWEGKPDVYHAYQAALLPELESVVSFAGAARRRNA</sequence>
<organism evidence="3 4">
    <name type="scientific">Saccharopolyspora flava</name>
    <dbReference type="NCBI Taxonomy" id="95161"/>
    <lineage>
        <taxon>Bacteria</taxon>
        <taxon>Bacillati</taxon>
        <taxon>Actinomycetota</taxon>
        <taxon>Actinomycetes</taxon>
        <taxon>Pseudonocardiales</taxon>
        <taxon>Pseudonocardiaceae</taxon>
        <taxon>Saccharopolyspora</taxon>
    </lineage>
</organism>
<evidence type="ECO:0000256" key="1">
    <source>
        <dbReference type="ARBA" id="ARBA00008558"/>
    </source>
</evidence>
<dbReference type="OrthoDB" id="9806359at2"/>
<dbReference type="AlphaFoldDB" id="A0A1I6UXN0"/>
<keyword evidence="2" id="KW-0413">Isomerase</keyword>
<evidence type="ECO:0000313" key="4">
    <source>
        <dbReference type="Proteomes" id="UP000198852"/>
    </source>
</evidence>
<dbReference type="RefSeq" id="WP_093423551.1">
    <property type="nucleotide sequence ID" value="NZ_FOZX01000014.1"/>
</dbReference>
<dbReference type="PANTHER" id="PTHR15108">
    <property type="entry name" value="N-ACYLGLUCOSAMINE-2-EPIMERASE"/>
    <property type="match status" value="1"/>
</dbReference>
<dbReference type="GO" id="GO:0005975">
    <property type="term" value="P:carbohydrate metabolic process"/>
    <property type="evidence" value="ECO:0007669"/>
    <property type="project" value="InterPro"/>
</dbReference>
<name>A0A1I6UXN0_9PSEU</name>
<dbReference type="InterPro" id="IPR008928">
    <property type="entry name" value="6-hairpin_glycosidase_sf"/>
</dbReference>
<dbReference type="EMBL" id="FOZX01000014">
    <property type="protein sequence ID" value="SFT06170.1"/>
    <property type="molecule type" value="Genomic_DNA"/>
</dbReference>
<reference evidence="4" key="1">
    <citation type="submission" date="2016-10" db="EMBL/GenBank/DDBJ databases">
        <authorList>
            <person name="Varghese N."/>
            <person name="Submissions S."/>
        </authorList>
    </citation>
    <scope>NUCLEOTIDE SEQUENCE [LARGE SCALE GENOMIC DNA]</scope>
    <source>
        <strain evidence="4">DSM 44771</strain>
    </source>
</reference>
<dbReference type="InterPro" id="IPR010819">
    <property type="entry name" value="AGE/CE"/>
</dbReference>
<evidence type="ECO:0000256" key="2">
    <source>
        <dbReference type="ARBA" id="ARBA00023235"/>
    </source>
</evidence>
<dbReference type="InterPro" id="IPR012341">
    <property type="entry name" value="6hp_glycosidase-like_sf"/>
</dbReference>